<accession>A0ABP9VNX8</accession>
<organism evidence="1 2">
    <name type="scientific">Novipirellula caenicola</name>
    <dbReference type="NCBI Taxonomy" id="1536901"/>
    <lineage>
        <taxon>Bacteria</taxon>
        <taxon>Pseudomonadati</taxon>
        <taxon>Planctomycetota</taxon>
        <taxon>Planctomycetia</taxon>
        <taxon>Pirellulales</taxon>
        <taxon>Pirellulaceae</taxon>
        <taxon>Novipirellula</taxon>
    </lineage>
</organism>
<proteinExistence type="predicted"/>
<keyword evidence="2" id="KW-1185">Reference proteome</keyword>
<sequence>MLQSRWQISRRIDRELTSVHLVLSPLSWARPARGVFARRAAHRLARLEFYAVFKSIALHQSHVRYRQRKLATESLRSLLRYLRLFCLTAKEVKRYDLAGLLADGPP</sequence>
<evidence type="ECO:0008006" key="3">
    <source>
        <dbReference type="Google" id="ProtNLM"/>
    </source>
</evidence>
<gene>
    <name evidence="1" type="ORF">Rcae01_02346</name>
</gene>
<reference evidence="1 2" key="1">
    <citation type="submission" date="2024-02" db="EMBL/GenBank/DDBJ databases">
        <title>Rhodopirellula caenicola NBRC 110016.</title>
        <authorList>
            <person name="Ichikawa N."/>
            <person name="Katano-Makiyama Y."/>
            <person name="Hidaka K."/>
        </authorList>
    </citation>
    <scope>NUCLEOTIDE SEQUENCE [LARGE SCALE GENOMIC DNA]</scope>
    <source>
        <strain evidence="1 2">NBRC 110016</strain>
    </source>
</reference>
<dbReference type="Proteomes" id="UP001416858">
    <property type="component" value="Unassembled WGS sequence"/>
</dbReference>
<comment type="caution">
    <text evidence="1">The sequence shown here is derived from an EMBL/GenBank/DDBJ whole genome shotgun (WGS) entry which is preliminary data.</text>
</comment>
<dbReference type="EMBL" id="BAABRO010000004">
    <property type="protein sequence ID" value="GAA5506893.1"/>
    <property type="molecule type" value="Genomic_DNA"/>
</dbReference>
<name>A0ABP9VNX8_9BACT</name>
<evidence type="ECO:0000313" key="1">
    <source>
        <dbReference type="EMBL" id="GAA5506893.1"/>
    </source>
</evidence>
<evidence type="ECO:0000313" key="2">
    <source>
        <dbReference type="Proteomes" id="UP001416858"/>
    </source>
</evidence>
<protein>
    <recommendedName>
        <fullName evidence="3">Transposase DDE domain-containing protein</fullName>
    </recommendedName>
</protein>